<dbReference type="HOGENOM" id="CLU_2121340_0_0_1"/>
<dbReference type="InterPro" id="IPR032710">
    <property type="entry name" value="NTF2-like_dom_sf"/>
</dbReference>
<dbReference type="OrthoDB" id="10434737at2759"/>
<evidence type="ECO:0000259" key="1">
    <source>
        <dbReference type="Pfam" id="PF12680"/>
    </source>
</evidence>
<evidence type="ECO:0000313" key="3">
    <source>
        <dbReference type="Proteomes" id="UP000053593"/>
    </source>
</evidence>
<organism evidence="2 3">
    <name type="scientific">Collybiopsis luxurians FD-317 M1</name>
    <dbReference type="NCBI Taxonomy" id="944289"/>
    <lineage>
        <taxon>Eukaryota</taxon>
        <taxon>Fungi</taxon>
        <taxon>Dikarya</taxon>
        <taxon>Basidiomycota</taxon>
        <taxon>Agaricomycotina</taxon>
        <taxon>Agaricomycetes</taxon>
        <taxon>Agaricomycetidae</taxon>
        <taxon>Agaricales</taxon>
        <taxon>Marasmiineae</taxon>
        <taxon>Omphalotaceae</taxon>
        <taxon>Collybiopsis</taxon>
        <taxon>Collybiopsis luxurians</taxon>
    </lineage>
</organism>
<dbReference type="AlphaFoldDB" id="A0A0D0CQE5"/>
<feature type="domain" description="SnoaL-like" evidence="1">
    <location>
        <begin position="17"/>
        <end position="107"/>
    </location>
</feature>
<name>A0A0D0CQE5_9AGAR</name>
<dbReference type="EMBL" id="KN834772">
    <property type="protein sequence ID" value="KIK61252.1"/>
    <property type="molecule type" value="Genomic_DNA"/>
</dbReference>
<dbReference type="Gene3D" id="3.10.450.50">
    <property type="match status" value="1"/>
</dbReference>
<accession>A0A0D0CQE5</accession>
<dbReference type="Pfam" id="PF12680">
    <property type="entry name" value="SnoaL_2"/>
    <property type="match status" value="1"/>
</dbReference>
<evidence type="ECO:0000313" key="2">
    <source>
        <dbReference type="EMBL" id="KIK61252.1"/>
    </source>
</evidence>
<reference evidence="2 3" key="1">
    <citation type="submission" date="2014-04" db="EMBL/GenBank/DDBJ databases">
        <title>Evolutionary Origins and Diversification of the Mycorrhizal Mutualists.</title>
        <authorList>
            <consortium name="DOE Joint Genome Institute"/>
            <consortium name="Mycorrhizal Genomics Consortium"/>
            <person name="Kohler A."/>
            <person name="Kuo A."/>
            <person name="Nagy L.G."/>
            <person name="Floudas D."/>
            <person name="Copeland A."/>
            <person name="Barry K.W."/>
            <person name="Cichocki N."/>
            <person name="Veneault-Fourrey C."/>
            <person name="LaButti K."/>
            <person name="Lindquist E.A."/>
            <person name="Lipzen A."/>
            <person name="Lundell T."/>
            <person name="Morin E."/>
            <person name="Murat C."/>
            <person name="Riley R."/>
            <person name="Ohm R."/>
            <person name="Sun H."/>
            <person name="Tunlid A."/>
            <person name="Henrissat B."/>
            <person name="Grigoriev I.V."/>
            <person name="Hibbett D.S."/>
            <person name="Martin F."/>
        </authorList>
    </citation>
    <scope>NUCLEOTIDE SEQUENCE [LARGE SCALE GENOMIC DNA]</scope>
    <source>
        <strain evidence="2 3">FD-317 M1</strain>
    </source>
</reference>
<dbReference type="SUPFAM" id="SSF54427">
    <property type="entry name" value="NTF2-like"/>
    <property type="match status" value="1"/>
</dbReference>
<protein>
    <recommendedName>
        <fullName evidence="1">SnoaL-like domain-containing protein</fullName>
    </recommendedName>
</protein>
<proteinExistence type="predicted"/>
<dbReference type="InterPro" id="IPR037401">
    <property type="entry name" value="SnoaL-like"/>
</dbReference>
<gene>
    <name evidence="2" type="ORF">GYMLUDRAFT_85180</name>
</gene>
<dbReference type="Proteomes" id="UP000053593">
    <property type="component" value="Unassembled WGS sequence"/>
</dbReference>
<keyword evidence="3" id="KW-1185">Reference proteome</keyword>
<sequence length="116" mass="13093">MVAVSDTNEQTRQCMLDMFKACDRLDVDDVASHFSEDAYFTIGGLPALDSRSKIAESMRFMFSNYLKVNHSIHEVIFAPDHVVALGTIYYTVKNGVDITVKACMVIQSRQRQVEIP</sequence>